<evidence type="ECO:0000256" key="1">
    <source>
        <dbReference type="SAM" id="Phobius"/>
    </source>
</evidence>
<evidence type="ECO:0000313" key="3">
    <source>
        <dbReference type="Proteomes" id="UP001597063"/>
    </source>
</evidence>
<feature type="transmembrane region" description="Helical" evidence="1">
    <location>
        <begin position="96"/>
        <end position="118"/>
    </location>
</feature>
<dbReference type="RefSeq" id="WP_131757552.1">
    <property type="nucleotide sequence ID" value="NZ_CAACUY010000033.1"/>
</dbReference>
<name>A0ABW2XHX5_9ACTN</name>
<accession>A0ABW2XHX5</accession>
<dbReference type="Proteomes" id="UP001597063">
    <property type="component" value="Unassembled WGS sequence"/>
</dbReference>
<feature type="transmembrane region" description="Helical" evidence="1">
    <location>
        <begin position="124"/>
        <end position="143"/>
    </location>
</feature>
<evidence type="ECO:0000313" key="2">
    <source>
        <dbReference type="EMBL" id="MFD0684908.1"/>
    </source>
</evidence>
<keyword evidence="1" id="KW-0812">Transmembrane</keyword>
<organism evidence="2 3">
    <name type="scientific">Actinomadura fibrosa</name>
    <dbReference type="NCBI Taxonomy" id="111802"/>
    <lineage>
        <taxon>Bacteria</taxon>
        <taxon>Bacillati</taxon>
        <taxon>Actinomycetota</taxon>
        <taxon>Actinomycetes</taxon>
        <taxon>Streptosporangiales</taxon>
        <taxon>Thermomonosporaceae</taxon>
        <taxon>Actinomadura</taxon>
    </lineage>
</organism>
<keyword evidence="3" id="KW-1185">Reference proteome</keyword>
<proteinExistence type="predicted"/>
<reference evidence="3" key="1">
    <citation type="journal article" date="2019" name="Int. J. Syst. Evol. Microbiol.">
        <title>The Global Catalogue of Microorganisms (GCM) 10K type strain sequencing project: providing services to taxonomists for standard genome sequencing and annotation.</title>
        <authorList>
            <consortium name="The Broad Institute Genomics Platform"/>
            <consortium name="The Broad Institute Genome Sequencing Center for Infectious Disease"/>
            <person name="Wu L."/>
            <person name="Ma J."/>
        </authorList>
    </citation>
    <scope>NUCLEOTIDE SEQUENCE [LARGE SCALE GENOMIC DNA]</scope>
    <source>
        <strain evidence="3">JCM 9371</strain>
    </source>
</reference>
<keyword evidence="1" id="KW-0472">Membrane</keyword>
<comment type="caution">
    <text evidence="2">The sequence shown here is derived from an EMBL/GenBank/DDBJ whole genome shotgun (WGS) entry which is preliminary data.</text>
</comment>
<feature type="transmembrane region" description="Helical" evidence="1">
    <location>
        <begin position="56"/>
        <end position="75"/>
    </location>
</feature>
<dbReference type="EMBL" id="JBHTGP010000005">
    <property type="protein sequence ID" value="MFD0684908.1"/>
    <property type="molecule type" value="Genomic_DNA"/>
</dbReference>
<evidence type="ECO:0008006" key="4">
    <source>
        <dbReference type="Google" id="ProtNLM"/>
    </source>
</evidence>
<gene>
    <name evidence="2" type="ORF">ACFQZM_10390</name>
</gene>
<feature type="transmembrane region" description="Helical" evidence="1">
    <location>
        <begin position="31"/>
        <end position="50"/>
    </location>
</feature>
<sequence length="194" mass="19328">MNTLDDVLLAIAVLAFVLHRQMRARPLDERSLATIPIVMIIIGAAQGGLADAAHPAVSVALLAAEAVAAVALGVWRAATVHLWRGPGGALWRRGTAWTAAAWTASIAIRAALIGAGYAAGVHPAAGAVLVFLGLTLLVQNLAVGLRARRMPATVPVPAAVPAAAPATVPTAAPAAVPADAPAAVPATVPAGSRS</sequence>
<keyword evidence="1" id="KW-1133">Transmembrane helix</keyword>
<protein>
    <recommendedName>
        <fullName evidence="4">DUF1453 domain-containing protein</fullName>
    </recommendedName>
</protein>